<protein>
    <recommendedName>
        <fullName evidence="7">Band 7 domain-containing protein</fullName>
    </recommendedName>
</protein>
<evidence type="ECO:0000256" key="3">
    <source>
        <dbReference type="ARBA" id="ARBA00022692"/>
    </source>
</evidence>
<accession>A0A381SGT1</accession>
<dbReference type="CDD" id="cd03404">
    <property type="entry name" value="SPFH_HflK"/>
    <property type="match status" value="1"/>
</dbReference>
<dbReference type="InterPro" id="IPR001972">
    <property type="entry name" value="Stomatin_HflK_fam"/>
</dbReference>
<gene>
    <name evidence="8" type="ORF">METZ01_LOCUS56040</name>
</gene>
<evidence type="ECO:0000256" key="5">
    <source>
        <dbReference type="ARBA" id="ARBA00023136"/>
    </source>
</evidence>
<dbReference type="InterPro" id="IPR001107">
    <property type="entry name" value="Band_7"/>
</dbReference>
<dbReference type="InterPro" id="IPR010201">
    <property type="entry name" value="HflK"/>
</dbReference>
<dbReference type="EMBL" id="UINC01003081">
    <property type="protein sequence ID" value="SVA03186.1"/>
    <property type="molecule type" value="Genomic_DNA"/>
</dbReference>
<dbReference type="NCBIfam" id="TIGR01933">
    <property type="entry name" value="hflK"/>
    <property type="match status" value="1"/>
</dbReference>
<keyword evidence="4 6" id="KW-1133">Transmembrane helix</keyword>
<reference evidence="8" key="1">
    <citation type="submission" date="2018-05" db="EMBL/GenBank/DDBJ databases">
        <authorList>
            <person name="Lanie J.A."/>
            <person name="Ng W.-L."/>
            <person name="Kazmierczak K.M."/>
            <person name="Andrzejewski T.M."/>
            <person name="Davidsen T.M."/>
            <person name="Wayne K.J."/>
            <person name="Tettelin H."/>
            <person name="Glass J.I."/>
            <person name="Rusch D."/>
            <person name="Podicherti R."/>
            <person name="Tsui H.-C.T."/>
            <person name="Winkler M.E."/>
        </authorList>
    </citation>
    <scope>NUCLEOTIDE SEQUENCE</scope>
</reference>
<dbReference type="SMART" id="SM00244">
    <property type="entry name" value="PHB"/>
    <property type="match status" value="1"/>
</dbReference>
<dbReference type="InterPro" id="IPR050710">
    <property type="entry name" value="Band7/mec-2_domain"/>
</dbReference>
<evidence type="ECO:0000256" key="4">
    <source>
        <dbReference type="ARBA" id="ARBA00022989"/>
    </source>
</evidence>
<keyword evidence="3 6" id="KW-0812">Transmembrane</keyword>
<dbReference type="PRINTS" id="PR00721">
    <property type="entry name" value="STOMATIN"/>
</dbReference>
<evidence type="ECO:0000256" key="1">
    <source>
        <dbReference type="ARBA" id="ARBA00004370"/>
    </source>
</evidence>
<name>A0A381SGT1_9ZZZZ</name>
<evidence type="ECO:0000259" key="7">
    <source>
        <dbReference type="SMART" id="SM00244"/>
    </source>
</evidence>
<dbReference type="PANTHER" id="PTHR43327:SF2">
    <property type="entry name" value="MODULATOR OF FTSH PROTEASE HFLK"/>
    <property type="match status" value="1"/>
</dbReference>
<keyword evidence="5 6" id="KW-0472">Membrane</keyword>
<evidence type="ECO:0000313" key="8">
    <source>
        <dbReference type="EMBL" id="SVA03186.1"/>
    </source>
</evidence>
<feature type="transmembrane region" description="Helical" evidence="6">
    <location>
        <begin position="20"/>
        <end position="41"/>
    </location>
</feature>
<comment type="subcellular location">
    <subcellularLocation>
        <location evidence="1">Membrane</location>
    </subcellularLocation>
</comment>
<dbReference type="Gene3D" id="3.30.479.30">
    <property type="entry name" value="Band 7 domain"/>
    <property type="match status" value="1"/>
</dbReference>
<proteinExistence type="inferred from homology"/>
<evidence type="ECO:0000256" key="2">
    <source>
        <dbReference type="ARBA" id="ARBA00006971"/>
    </source>
</evidence>
<dbReference type="SUPFAM" id="SSF117892">
    <property type="entry name" value="Band 7/SPFH domain"/>
    <property type="match status" value="1"/>
</dbReference>
<comment type="similarity">
    <text evidence="2">Belongs to the band 7/mec-2 family. HflK subfamily.</text>
</comment>
<sequence length="324" mass="36391">MATRRVMVGDQEVQIPEFNFKLMPVVLAALAIWLLTGTYMVGPDEVGVVRTFGEHTRVAQSGLNWHFPVPIETVNTPKVTEVKRIEIGFRTLRNGQYRTVEKESLMLTGDENIVDAEMIVQYKIKDPVAYLFNIVEPELTVREAAEASLRTVVGRNKIDETLTTGKFTIQEETKFQLQSILDLYESGIHVVAVQLQDVSPPKEVIGAFKDVASAKEDKNRMVNQAEGYRNDLIPKARGEAEAMIRAAEGFRESRIKRAEGDAAKFTTILQEYRKAKSITEKRLYLETMEKVLPGIEKIIIPDKDSGNILNLLNLNPGTEKGGQK</sequence>
<dbReference type="GO" id="GO:0016020">
    <property type="term" value="C:membrane"/>
    <property type="evidence" value="ECO:0007669"/>
    <property type="project" value="UniProtKB-SubCell"/>
</dbReference>
<dbReference type="InterPro" id="IPR036013">
    <property type="entry name" value="Band_7/SPFH_dom_sf"/>
</dbReference>
<evidence type="ECO:0000256" key="6">
    <source>
        <dbReference type="SAM" id="Phobius"/>
    </source>
</evidence>
<feature type="domain" description="Band 7" evidence="7">
    <location>
        <begin position="36"/>
        <end position="212"/>
    </location>
</feature>
<dbReference type="PANTHER" id="PTHR43327">
    <property type="entry name" value="STOMATIN-LIKE PROTEIN 2, MITOCHONDRIAL"/>
    <property type="match status" value="1"/>
</dbReference>
<dbReference type="Pfam" id="PF01145">
    <property type="entry name" value="Band_7"/>
    <property type="match status" value="1"/>
</dbReference>
<dbReference type="AlphaFoldDB" id="A0A381SGT1"/>
<organism evidence="8">
    <name type="scientific">marine metagenome</name>
    <dbReference type="NCBI Taxonomy" id="408172"/>
    <lineage>
        <taxon>unclassified sequences</taxon>
        <taxon>metagenomes</taxon>
        <taxon>ecological metagenomes</taxon>
    </lineage>
</organism>